<proteinExistence type="predicted"/>
<evidence type="ECO:0000256" key="1">
    <source>
        <dbReference type="SAM" id="MobiDB-lite"/>
    </source>
</evidence>
<dbReference type="Proteomes" id="UP000004810">
    <property type="component" value="Unassembled WGS sequence"/>
</dbReference>
<evidence type="ECO:0000313" key="3">
    <source>
        <dbReference type="Proteomes" id="UP000004810"/>
    </source>
</evidence>
<sequence length="131" mass="15254">MDIRDEREPGECSRTPSPRSENVHINARRTPKWRMQRYENAKFRKNESVIELIDLVEEDRDGDIEVVSEDDGNSDDRELFVLDTEGAEIVEMEGVKKSLTEATTEEYGSKKEGRKVLLKTSKTKERMKFLM</sequence>
<comment type="caution">
    <text evidence="2">The sequence shown here is derived from an EMBL/GenBank/DDBJ whole genome shotgun (WGS) entry which is preliminary data.</text>
</comment>
<organism evidence="2 3">
    <name type="scientific">Wuchereria bancrofti</name>
    <dbReference type="NCBI Taxonomy" id="6293"/>
    <lineage>
        <taxon>Eukaryota</taxon>
        <taxon>Metazoa</taxon>
        <taxon>Ecdysozoa</taxon>
        <taxon>Nematoda</taxon>
        <taxon>Chromadorea</taxon>
        <taxon>Rhabditida</taxon>
        <taxon>Spirurina</taxon>
        <taxon>Spiruromorpha</taxon>
        <taxon>Filarioidea</taxon>
        <taxon>Onchocercidae</taxon>
        <taxon>Wuchereria</taxon>
    </lineage>
</organism>
<accession>J9AE87</accession>
<reference evidence="3" key="1">
    <citation type="submission" date="2012-08" db="EMBL/GenBank/DDBJ databases">
        <title>The Genome Sequence of Wuchereria bancrofti.</title>
        <authorList>
            <person name="Nutman T.B."/>
            <person name="Fink D.L."/>
            <person name="Russ C."/>
            <person name="Young S."/>
            <person name="Zeng Q."/>
            <person name="Koehrsen M."/>
            <person name="Alvarado L."/>
            <person name="Berlin A."/>
            <person name="Chapman S.B."/>
            <person name="Chen Z."/>
            <person name="Freedman E."/>
            <person name="Gellesch M."/>
            <person name="Goldberg J."/>
            <person name="Griggs A."/>
            <person name="Gujja S."/>
            <person name="Heilman E.R."/>
            <person name="Heiman D."/>
            <person name="Hepburn T."/>
            <person name="Howarth C."/>
            <person name="Jen D."/>
            <person name="Larson L."/>
            <person name="Lewis B."/>
            <person name="Mehta T."/>
            <person name="Park D."/>
            <person name="Pearson M."/>
            <person name="Roberts A."/>
            <person name="Saif S."/>
            <person name="Shea T."/>
            <person name="Shenoy N."/>
            <person name="Sisk P."/>
            <person name="Stolte C."/>
            <person name="Sykes S."/>
            <person name="Walk T."/>
            <person name="White J."/>
            <person name="Yandava C."/>
            <person name="Haas B."/>
            <person name="Henn M.R."/>
            <person name="Nusbaum C."/>
            <person name="Birren B."/>
        </authorList>
    </citation>
    <scope>NUCLEOTIDE SEQUENCE [LARGE SCALE GENOMIC DNA]</scope>
    <source>
        <strain evidence="3">NA</strain>
    </source>
</reference>
<feature type="region of interest" description="Disordered" evidence="1">
    <location>
        <begin position="1"/>
        <end position="28"/>
    </location>
</feature>
<dbReference type="AlphaFoldDB" id="J9AE87"/>
<feature type="compositionally biased region" description="Basic and acidic residues" evidence="1">
    <location>
        <begin position="1"/>
        <end position="11"/>
    </location>
</feature>
<protein>
    <submittedName>
        <fullName evidence="2">Uncharacterized protein</fullName>
    </submittedName>
</protein>
<name>J9AE87_WUCBA</name>
<gene>
    <name evidence="2" type="ORF">WUBG_16759</name>
</gene>
<evidence type="ECO:0000313" key="2">
    <source>
        <dbReference type="EMBL" id="EJW72335.1"/>
    </source>
</evidence>
<dbReference type="EMBL" id="ADBV01016398">
    <property type="protein sequence ID" value="EJW72335.1"/>
    <property type="molecule type" value="Genomic_DNA"/>
</dbReference>